<keyword evidence="8" id="KW-1185">Reference proteome</keyword>
<gene>
    <name evidence="7" type="ORF">WJT86_10205</name>
</gene>
<feature type="signal peptide" evidence="3">
    <location>
        <begin position="1"/>
        <end position="24"/>
    </location>
</feature>
<keyword evidence="3" id="KW-0732">Signal</keyword>
<dbReference type="RefSeq" id="WP_346337458.1">
    <property type="nucleotide sequence ID" value="NZ_JBBYXI010000003.1"/>
</dbReference>
<dbReference type="Pfam" id="PF25917">
    <property type="entry name" value="BSH_RND"/>
    <property type="match status" value="1"/>
</dbReference>
<feature type="domain" description="Multidrug resistance protein MdtA-like C-terminal permuted SH3" evidence="6">
    <location>
        <begin position="310"/>
        <end position="366"/>
    </location>
</feature>
<evidence type="ECO:0000256" key="3">
    <source>
        <dbReference type="SAM" id="SignalP"/>
    </source>
</evidence>
<dbReference type="Gene3D" id="2.40.50.100">
    <property type="match status" value="1"/>
</dbReference>
<dbReference type="InterPro" id="IPR006143">
    <property type="entry name" value="RND_pump_MFP"/>
</dbReference>
<dbReference type="EMBL" id="JBBYXI010000003">
    <property type="protein sequence ID" value="MEN3931428.1"/>
    <property type="molecule type" value="Genomic_DNA"/>
</dbReference>
<comment type="caution">
    <text evidence="7">The sequence shown here is derived from an EMBL/GenBank/DDBJ whole genome shotgun (WGS) entry which is preliminary data.</text>
</comment>
<dbReference type="Pfam" id="PF25967">
    <property type="entry name" value="RND-MFP_C"/>
    <property type="match status" value="1"/>
</dbReference>
<evidence type="ECO:0000256" key="1">
    <source>
        <dbReference type="ARBA" id="ARBA00004196"/>
    </source>
</evidence>
<dbReference type="Gene3D" id="2.40.420.20">
    <property type="match status" value="1"/>
</dbReference>
<name>A0ABV0BKF6_9HYPH</name>
<organism evidence="7 8">
    <name type="scientific">Hohaiivirga grylli</name>
    <dbReference type="NCBI Taxonomy" id="3133970"/>
    <lineage>
        <taxon>Bacteria</taxon>
        <taxon>Pseudomonadati</taxon>
        <taxon>Pseudomonadota</taxon>
        <taxon>Alphaproteobacteria</taxon>
        <taxon>Hyphomicrobiales</taxon>
        <taxon>Methylobacteriaceae</taxon>
        <taxon>Hohaiivirga</taxon>
    </lineage>
</organism>
<dbReference type="InterPro" id="IPR058625">
    <property type="entry name" value="MdtA-like_BSH"/>
</dbReference>
<comment type="similarity">
    <text evidence="2">Belongs to the membrane fusion protein (MFP) (TC 8.A.1) family.</text>
</comment>
<dbReference type="Proteomes" id="UP001418637">
    <property type="component" value="Unassembled WGS sequence"/>
</dbReference>
<dbReference type="SUPFAM" id="SSF111369">
    <property type="entry name" value="HlyD-like secretion proteins"/>
    <property type="match status" value="1"/>
</dbReference>
<evidence type="ECO:0000313" key="8">
    <source>
        <dbReference type="Proteomes" id="UP001418637"/>
    </source>
</evidence>
<feature type="domain" description="Multidrug resistance protein MdtA-like barrel-sandwich hybrid" evidence="4">
    <location>
        <begin position="61"/>
        <end position="193"/>
    </location>
</feature>
<dbReference type="PANTHER" id="PTHR30158:SF3">
    <property type="entry name" value="MULTIDRUG EFFLUX PUMP SUBUNIT ACRA-RELATED"/>
    <property type="match status" value="1"/>
</dbReference>
<proteinExistence type="inferred from homology"/>
<evidence type="ECO:0000313" key="7">
    <source>
        <dbReference type="EMBL" id="MEN3931428.1"/>
    </source>
</evidence>
<accession>A0ABV0BKF6</accession>
<evidence type="ECO:0000259" key="5">
    <source>
        <dbReference type="Pfam" id="PF25944"/>
    </source>
</evidence>
<feature type="chain" id="PRO_5046985827" evidence="3">
    <location>
        <begin position="25"/>
        <end position="390"/>
    </location>
</feature>
<evidence type="ECO:0000256" key="2">
    <source>
        <dbReference type="ARBA" id="ARBA00009477"/>
    </source>
</evidence>
<dbReference type="Gene3D" id="2.40.30.170">
    <property type="match status" value="1"/>
</dbReference>
<reference evidence="7 8" key="1">
    <citation type="submission" date="2024-04" db="EMBL/GenBank/DDBJ databases">
        <title>A novel species isolated from cricket.</title>
        <authorList>
            <person name="Wang H.-C."/>
        </authorList>
    </citation>
    <scope>NUCLEOTIDE SEQUENCE [LARGE SCALE GENOMIC DNA]</scope>
    <source>
        <strain evidence="7 8">WL0021</strain>
    </source>
</reference>
<dbReference type="PANTHER" id="PTHR30158">
    <property type="entry name" value="ACRA/E-RELATED COMPONENT OF DRUG EFFLUX TRANSPORTER"/>
    <property type="match status" value="1"/>
</dbReference>
<protein>
    <submittedName>
        <fullName evidence="7">Efflux RND transporter periplasmic adaptor subunit</fullName>
    </submittedName>
</protein>
<dbReference type="InterPro" id="IPR058627">
    <property type="entry name" value="MdtA-like_C"/>
</dbReference>
<evidence type="ECO:0000259" key="6">
    <source>
        <dbReference type="Pfam" id="PF25967"/>
    </source>
</evidence>
<comment type="subcellular location">
    <subcellularLocation>
        <location evidence="1">Cell envelope</location>
    </subcellularLocation>
</comment>
<dbReference type="Pfam" id="PF25944">
    <property type="entry name" value="Beta-barrel_RND"/>
    <property type="match status" value="1"/>
</dbReference>
<dbReference type="NCBIfam" id="TIGR01730">
    <property type="entry name" value="RND_mfp"/>
    <property type="match status" value="1"/>
</dbReference>
<feature type="domain" description="Multidrug resistance protein MdtA-like beta-barrel" evidence="5">
    <location>
        <begin position="205"/>
        <end position="274"/>
    </location>
</feature>
<dbReference type="Gene3D" id="1.10.287.470">
    <property type="entry name" value="Helix hairpin bin"/>
    <property type="match status" value="1"/>
</dbReference>
<evidence type="ECO:0000259" key="4">
    <source>
        <dbReference type="Pfam" id="PF25917"/>
    </source>
</evidence>
<sequence>MPGFSVRQIALSGAFLAMTLPAYAQMGGPSGPPPVGVITIESKPVVDRTEVSGRVQSTDRVALVARVTAYLEKQLFEDGADVKKGDLLYRLERGPFEADVAAKKAIVAQQEAQGELSNLTLARATQLLAKDAGSQSTADNARAAQKSAVAQIESAKAQLKNSQISLDYTEIRSPIDGRIGRSSVTEGNVVGPTSGTLATVVSQDPMYVVFPMSVRALEELRDKNADKGGLDAVKVNLRLPNGKIYSQTGKIDFVDTTVAQGTDTITLRAVIANPKLPEGVGSKSLGRELINDEFVTVIVEAASSQKLPSVPRAAIMSDQQGDFVYVVNKENVAEIRRVKRGVSTPVIASIVEGLNDGDQVILEGTQNPAFRVGIPVKPVPATSQALGEGK</sequence>
<dbReference type="InterPro" id="IPR058626">
    <property type="entry name" value="MdtA-like_b-barrel"/>
</dbReference>